<dbReference type="AlphaFoldDB" id="A0AAD4QTB9"/>
<sequence length="97" mass="10939">MTENTCNQNVTVFIFLIIFVSSFSPVVRSSPKKDPPQRILKGNVYVRIPENSPPPDSIVVFLKGHHEPRSITRLVRSYASREGSIISGSAEFLYLNF</sequence>
<dbReference type="Proteomes" id="UP001201812">
    <property type="component" value="Unassembled WGS sequence"/>
</dbReference>
<organism evidence="2 3">
    <name type="scientific">Ditylenchus destructor</name>
    <dbReference type="NCBI Taxonomy" id="166010"/>
    <lineage>
        <taxon>Eukaryota</taxon>
        <taxon>Metazoa</taxon>
        <taxon>Ecdysozoa</taxon>
        <taxon>Nematoda</taxon>
        <taxon>Chromadorea</taxon>
        <taxon>Rhabditida</taxon>
        <taxon>Tylenchina</taxon>
        <taxon>Tylenchomorpha</taxon>
        <taxon>Sphaerularioidea</taxon>
        <taxon>Anguinidae</taxon>
        <taxon>Anguininae</taxon>
        <taxon>Ditylenchus</taxon>
    </lineage>
</organism>
<protein>
    <submittedName>
        <fullName evidence="2">Uncharacterized protein</fullName>
    </submittedName>
</protein>
<reference evidence="2" key="1">
    <citation type="submission" date="2022-01" db="EMBL/GenBank/DDBJ databases">
        <title>Genome Sequence Resource for Two Populations of Ditylenchus destructor, the Migratory Endoparasitic Phytonematode.</title>
        <authorList>
            <person name="Zhang H."/>
            <person name="Lin R."/>
            <person name="Xie B."/>
        </authorList>
    </citation>
    <scope>NUCLEOTIDE SEQUENCE</scope>
    <source>
        <strain evidence="2">BazhouSP</strain>
    </source>
</reference>
<evidence type="ECO:0000256" key="1">
    <source>
        <dbReference type="SAM" id="SignalP"/>
    </source>
</evidence>
<keyword evidence="3" id="KW-1185">Reference proteome</keyword>
<name>A0AAD4QTB9_9BILA</name>
<feature type="signal peptide" evidence="1">
    <location>
        <begin position="1"/>
        <end position="29"/>
    </location>
</feature>
<gene>
    <name evidence="2" type="ORF">DdX_17593</name>
</gene>
<keyword evidence="1" id="KW-0732">Signal</keyword>
<proteinExistence type="predicted"/>
<feature type="chain" id="PRO_5042282259" evidence="1">
    <location>
        <begin position="30"/>
        <end position="97"/>
    </location>
</feature>
<evidence type="ECO:0000313" key="2">
    <source>
        <dbReference type="EMBL" id="KAI1698982.1"/>
    </source>
</evidence>
<accession>A0AAD4QTB9</accession>
<dbReference type="EMBL" id="JAKKPZ010000196">
    <property type="protein sequence ID" value="KAI1698982.1"/>
    <property type="molecule type" value="Genomic_DNA"/>
</dbReference>
<comment type="caution">
    <text evidence="2">The sequence shown here is derived from an EMBL/GenBank/DDBJ whole genome shotgun (WGS) entry which is preliminary data.</text>
</comment>
<evidence type="ECO:0000313" key="3">
    <source>
        <dbReference type="Proteomes" id="UP001201812"/>
    </source>
</evidence>